<protein>
    <submittedName>
        <fullName evidence="1">Uncharacterized protein</fullName>
    </submittedName>
</protein>
<reference evidence="1 2" key="1">
    <citation type="submission" date="2016-08" db="EMBL/GenBank/DDBJ databases">
        <title>Draft genome sequence of Candidatus Piscirickettsia litoralis, from seawater.</title>
        <authorList>
            <person name="Wan X."/>
            <person name="Lee A.J."/>
            <person name="Hou S."/>
            <person name="Donachie S.P."/>
        </authorList>
    </citation>
    <scope>NUCLEOTIDE SEQUENCE [LARGE SCALE GENOMIC DNA]</scope>
    <source>
        <strain evidence="1 2">Y2</strain>
    </source>
</reference>
<dbReference type="Proteomes" id="UP000094329">
    <property type="component" value="Unassembled WGS sequence"/>
</dbReference>
<sequence>MNNGKPHIREILTSLHQITGTPWRGVHDQATICLAFNTDLTDHAVHPTEKSMWPVRTRFMAPVAHDQDGNHRTWWDKVKHLWHAAERYVKEGIDYVDHHKVRSLEIAGMVLFAVTPVGWFVEGMTVGAAGVSVLVETATAIRSAQIGETLMEESNLFYALKGTMQGAKQIGTGLLQTLPQGYGMGLVWAGNWDANEGVPFDEHLYNTATGTIKDLGTAIAWNRVGYGTKEMALGESEKAFLMRPVERQHSPACQQVP</sequence>
<gene>
    <name evidence="1" type="ORF">BGC07_13205</name>
</gene>
<dbReference type="RefSeq" id="WP_069313481.1">
    <property type="nucleotide sequence ID" value="NZ_MDTU01000001.1"/>
</dbReference>
<comment type="caution">
    <text evidence="1">The sequence shown here is derived from an EMBL/GenBank/DDBJ whole genome shotgun (WGS) entry which is preliminary data.</text>
</comment>
<dbReference type="EMBL" id="MDTU01000001">
    <property type="protein sequence ID" value="ODN43684.1"/>
    <property type="molecule type" value="Genomic_DNA"/>
</dbReference>
<keyword evidence="2" id="KW-1185">Reference proteome</keyword>
<proteinExistence type="predicted"/>
<evidence type="ECO:0000313" key="2">
    <source>
        <dbReference type="Proteomes" id="UP000094329"/>
    </source>
</evidence>
<evidence type="ECO:0000313" key="1">
    <source>
        <dbReference type="EMBL" id="ODN43684.1"/>
    </source>
</evidence>
<name>A0ABX3A496_9GAMM</name>
<accession>A0ABX3A496</accession>
<organism evidence="1 2">
    <name type="scientific">Piscirickettsia litoralis</name>
    <dbReference type="NCBI Taxonomy" id="1891921"/>
    <lineage>
        <taxon>Bacteria</taxon>
        <taxon>Pseudomonadati</taxon>
        <taxon>Pseudomonadota</taxon>
        <taxon>Gammaproteobacteria</taxon>
        <taxon>Thiotrichales</taxon>
        <taxon>Piscirickettsiaceae</taxon>
        <taxon>Piscirickettsia</taxon>
    </lineage>
</organism>